<dbReference type="SUPFAM" id="SSF88798">
    <property type="entry name" value="N-terminal, heterodimerisation domain of RBP7 (RpoE)"/>
    <property type="match status" value="1"/>
</dbReference>
<keyword evidence="4 5" id="KW-0804">Transcription</keyword>
<keyword evidence="3 5" id="KW-0240">DNA-directed RNA polymerase</keyword>
<dbReference type="Gene3D" id="2.40.50.140">
    <property type="entry name" value="Nucleic acid-binding proteins"/>
    <property type="match status" value="1"/>
</dbReference>
<evidence type="ECO:0000256" key="4">
    <source>
        <dbReference type="ARBA" id="ARBA00023163"/>
    </source>
</evidence>
<dbReference type="FunFam" id="3.30.1490.120:FF:000001">
    <property type="entry name" value="DNA-directed RNA polymerase II subunit RPB7"/>
    <property type="match status" value="1"/>
</dbReference>
<dbReference type="Gene3D" id="3.30.1490.120">
    <property type="entry name" value="RNA polymerase Rpb7-like, N-terminal domain"/>
    <property type="match status" value="1"/>
</dbReference>
<protein>
    <recommendedName>
        <fullName evidence="5">DNA-directed RNA polymerase subunit</fullName>
    </recommendedName>
</protein>
<evidence type="ECO:0000256" key="3">
    <source>
        <dbReference type="ARBA" id="ARBA00022478"/>
    </source>
</evidence>
<dbReference type="InterPro" id="IPR045113">
    <property type="entry name" value="Rpb7-like"/>
</dbReference>
<evidence type="ECO:0000256" key="1">
    <source>
        <dbReference type="ARBA" id="ARBA00004123"/>
    </source>
</evidence>
<dbReference type="PANTHER" id="PTHR12709:SF3">
    <property type="entry name" value="DNA-DIRECTED RNA POLYMERASE V SUBUNIT 7"/>
    <property type="match status" value="1"/>
</dbReference>
<dbReference type="GO" id="GO:0000428">
    <property type="term" value="C:DNA-directed RNA polymerase complex"/>
    <property type="evidence" value="ECO:0007669"/>
    <property type="project" value="UniProtKB-KW"/>
</dbReference>
<dbReference type="EMBL" id="JAKUCV010005306">
    <property type="protein sequence ID" value="KAJ4831700.1"/>
    <property type="molecule type" value="Genomic_DNA"/>
</dbReference>
<dbReference type="GO" id="GO:0005634">
    <property type="term" value="C:nucleus"/>
    <property type="evidence" value="ECO:0007669"/>
    <property type="project" value="UniProtKB-SubCell"/>
</dbReference>
<evidence type="ECO:0000256" key="5">
    <source>
        <dbReference type="RuleBase" id="RU369086"/>
    </source>
</evidence>
<comment type="similarity">
    <text evidence="2">Belongs to the eukaryotic RPB7/RPC8 RNA polymerase subunit family.</text>
</comment>
<comment type="caution">
    <text evidence="6">The sequence shown here is derived from an EMBL/GenBank/DDBJ whole genome shotgun (WGS) entry which is preliminary data.</text>
</comment>
<reference evidence="6" key="1">
    <citation type="submission" date="2022-02" db="EMBL/GenBank/DDBJ databases">
        <authorList>
            <person name="Henning P.M."/>
            <person name="McCubbin A.G."/>
            <person name="Shore J.S."/>
        </authorList>
    </citation>
    <scope>NUCLEOTIDE SEQUENCE</scope>
    <source>
        <strain evidence="6">F60SS</strain>
        <tissue evidence="6">Leaves</tissue>
    </source>
</reference>
<dbReference type="GO" id="GO:0003697">
    <property type="term" value="F:single-stranded DNA binding"/>
    <property type="evidence" value="ECO:0007669"/>
    <property type="project" value="TreeGrafter"/>
</dbReference>
<organism evidence="6 7">
    <name type="scientific">Turnera subulata</name>
    <dbReference type="NCBI Taxonomy" id="218843"/>
    <lineage>
        <taxon>Eukaryota</taxon>
        <taxon>Viridiplantae</taxon>
        <taxon>Streptophyta</taxon>
        <taxon>Embryophyta</taxon>
        <taxon>Tracheophyta</taxon>
        <taxon>Spermatophyta</taxon>
        <taxon>Magnoliopsida</taxon>
        <taxon>eudicotyledons</taxon>
        <taxon>Gunneridae</taxon>
        <taxon>Pentapetalae</taxon>
        <taxon>rosids</taxon>
        <taxon>fabids</taxon>
        <taxon>Malpighiales</taxon>
        <taxon>Passifloraceae</taxon>
        <taxon>Turnera</taxon>
    </lineage>
</organism>
<dbReference type="GO" id="GO:0006352">
    <property type="term" value="P:DNA-templated transcription initiation"/>
    <property type="evidence" value="ECO:0007669"/>
    <property type="project" value="UniProtKB-UniRule"/>
</dbReference>
<accession>A0A9Q0FHR5</accession>
<keyword evidence="7" id="KW-1185">Reference proteome</keyword>
<evidence type="ECO:0000313" key="7">
    <source>
        <dbReference type="Proteomes" id="UP001141552"/>
    </source>
</evidence>
<dbReference type="GO" id="GO:0003727">
    <property type="term" value="F:single-stranded RNA binding"/>
    <property type="evidence" value="ECO:0007669"/>
    <property type="project" value="TreeGrafter"/>
</dbReference>
<name>A0A9Q0FHR5_9ROSI</name>
<sequence length="277" mass="31364">MFLKVQLSWNVVIPAANLEPQGLMLQKSIIIRLLDEFARKKATKDHGYFLAVTTLDKIGEGKIRQHSGDVLFPVVFSCITFKILKGEILEGTADKIMKHGVFLRCGPIENAYLSHAKMPGYQFLPGENPEFLSEKGSKIRKGAVVRVVVMATKWLEAERKFQALVSYGHNISSSFFSLLKSCAVTFVYFIKRFGYPDINEESFYWREYIVEKEEATQYTGVALHKMPICCLAVAMGNELSRVHRPFWWITSSIYAKIGGKVWKLAGPPVMASLEKDI</sequence>
<dbReference type="OrthoDB" id="1162399at2759"/>
<keyword evidence="5" id="KW-0539">Nucleus</keyword>
<comment type="subcellular location">
    <subcellularLocation>
        <location evidence="1 5">Nucleus</location>
    </subcellularLocation>
</comment>
<dbReference type="SUPFAM" id="SSF50249">
    <property type="entry name" value="Nucleic acid-binding proteins"/>
    <property type="match status" value="1"/>
</dbReference>
<proteinExistence type="inferred from homology"/>
<comment type="function">
    <text evidence="5">DNA-dependent RNA polymerase which catalyzes the transcription of DNA into RNA using the four ribonucleoside triphosphates as substrates.</text>
</comment>
<gene>
    <name evidence="6" type="ORF">Tsubulata_046694</name>
</gene>
<dbReference type="CDD" id="cd04329">
    <property type="entry name" value="RNAP_II_Rpb7_N"/>
    <property type="match status" value="1"/>
</dbReference>
<evidence type="ECO:0000256" key="2">
    <source>
        <dbReference type="ARBA" id="ARBA00009307"/>
    </source>
</evidence>
<dbReference type="PANTHER" id="PTHR12709">
    <property type="entry name" value="DNA-DIRECTED RNA POLYMERASE II, III"/>
    <property type="match status" value="1"/>
</dbReference>
<dbReference type="AlphaFoldDB" id="A0A9Q0FHR5"/>
<dbReference type="InterPro" id="IPR012340">
    <property type="entry name" value="NA-bd_OB-fold"/>
</dbReference>
<dbReference type="Proteomes" id="UP001141552">
    <property type="component" value="Unassembled WGS sequence"/>
</dbReference>
<evidence type="ECO:0000313" key="6">
    <source>
        <dbReference type="EMBL" id="KAJ4831700.1"/>
    </source>
</evidence>
<dbReference type="InterPro" id="IPR036898">
    <property type="entry name" value="RNA_pol_Rpb7-like_N_sf"/>
</dbReference>
<reference evidence="6" key="2">
    <citation type="journal article" date="2023" name="Plants (Basel)">
        <title>Annotation of the Turnera subulata (Passifloraceae) Draft Genome Reveals the S-Locus Evolved after the Divergence of Turneroideae from Passifloroideae in a Stepwise Manner.</title>
        <authorList>
            <person name="Henning P.M."/>
            <person name="Roalson E.H."/>
            <person name="Mir W."/>
            <person name="McCubbin A.G."/>
            <person name="Shore J.S."/>
        </authorList>
    </citation>
    <scope>NUCLEOTIDE SEQUENCE</scope>
    <source>
        <strain evidence="6">F60SS</strain>
    </source>
</reference>